<dbReference type="Pfam" id="PF04542">
    <property type="entry name" value="Sigma70_r2"/>
    <property type="match status" value="1"/>
</dbReference>
<feature type="domain" description="RNA polymerase sigma-70 region 2" evidence="5">
    <location>
        <begin position="28"/>
        <end position="95"/>
    </location>
</feature>
<dbReference type="NCBIfam" id="TIGR02989">
    <property type="entry name" value="Sig-70_gvs1"/>
    <property type="match status" value="1"/>
</dbReference>
<dbReference type="InterPro" id="IPR007627">
    <property type="entry name" value="RNA_pol_sigma70_r2"/>
</dbReference>
<dbReference type="PANTHER" id="PTHR43133:SF51">
    <property type="entry name" value="RNA POLYMERASE SIGMA FACTOR"/>
    <property type="match status" value="1"/>
</dbReference>
<keyword evidence="2" id="KW-0805">Transcription regulation</keyword>
<dbReference type="NCBIfam" id="TIGR02937">
    <property type="entry name" value="sigma70-ECF"/>
    <property type="match status" value="1"/>
</dbReference>
<evidence type="ECO:0000256" key="4">
    <source>
        <dbReference type="ARBA" id="ARBA00023163"/>
    </source>
</evidence>
<comment type="similarity">
    <text evidence="1">Belongs to the sigma-70 factor family. ECF subfamily.</text>
</comment>
<evidence type="ECO:0000256" key="3">
    <source>
        <dbReference type="ARBA" id="ARBA00023082"/>
    </source>
</evidence>
<evidence type="ECO:0000259" key="6">
    <source>
        <dbReference type="Pfam" id="PF08281"/>
    </source>
</evidence>
<evidence type="ECO:0000259" key="5">
    <source>
        <dbReference type="Pfam" id="PF04542"/>
    </source>
</evidence>
<feature type="domain" description="RNA polymerase sigma factor 70 region 4 type 2" evidence="6">
    <location>
        <begin position="124"/>
        <end position="176"/>
    </location>
</feature>
<evidence type="ECO:0000256" key="2">
    <source>
        <dbReference type="ARBA" id="ARBA00023015"/>
    </source>
</evidence>
<dbReference type="SUPFAM" id="SSF88946">
    <property type="entry name" value="Sigma2 domain of RNA polymerase sigma factors"/>
    <property type="match status" value="1"/>
</dbReference>
<evidence type="ECO:0000256" key="1">
    <source>
        <dbReference type="ARBA" id="ARBA00010641"/>
    </source>
</evidence>
<gene>
    <name evidence="7" type="ORF">HAHE_00880</name>
</gene>
<dbReference type="InterPro" id="IPR013324">
    <property type="entry name" value="RNA_pol_sigma_r3/r4-like"/>
</dbReference>
<dbReference type="InterPro" id="IPR014331">
    <property type="entry name" value="RNA_pol_sigma70_ECF_RHOBA"/>
</dbReference>
<proteinExistence type="inferred from homology"/>
<dbReference type="InterPro" id="IPR036388">
    <property type="entry name" value="WH-like_DNA-bd_sf"/>
</dbReference>
<sequence>MENQPEIPKIEDLPSDAAGRREALFVPLFTSSERRLRSFVFGMVPSQQDVDEIMQEVSIVLWKKFDQYEPGTEFIRWAYVVARYEVLLYRRKKARDRLCFSEKMLELLGEEYEDDEDVLERERTALDRCLKKLPESDRETLITIYSKDMKINELAEATGRTATSLYKRLNRMRAKLLTCVESQLKTV</sequence>
<dbReference type="SUPFAM" id="SSF88659">
    <property type="entry name" value="Sigma3 and sigma4 domains of RNA polymerase sigma factors"/>
    <property type="match status" value="1"/>
</dbReference>
<accession>A0ABM7R9M7</accession>
<dbReference type="EMBL" id="AP024702">
    <property type="protein sequence ID" value="BCX46180.1"/>
    <property type="molecule type" value="Genomic_DNA"/>
</dbReference>
<dbReference type="Gene3D" id="1.10.10.10">
    <property type="entry name" value="Winged helix-like DNA-binding domain superfamily/Winged helix DNA-binding domain"/>
    <property type="match status" value="1"/>
</dbReference>
<evidence type="ECO:0000313" key="7">
    <source>
        <dbReference type="EMBL" id="BCX46180.1"/>
    </source>
</evidence>
<keyword evidence="3" id="KW-0731">Sigma factor</keyword>
<evidence type="ECO:0000313" key="8">
    <source>
        <dbReference type="Proteomes" id="UP001374893"/>
    </source>
</evidence>
<dbReference type="Pfam" id="PF08281">
    <property type="entry name" value="Sigma70_r4_2"/>
    <property type="match status" value="1"/>
</dbReference>
<reference evidence="7 8" key="1">
    <citation type="submission" date="2021-06" db="EMBL/GenBank/DDBJ databases">
        <title>Complete genome of Haloferula helveola possessing various polysaccharide degrading enzymes.</title>
        <authorList>
            <person name="Takami H."/>
            <person name="Huang C."/>
            <person name="Hamasaki K."/>
        </authorList>
    </citation>
    <scope>NUCLEOTIDE SEQUENCE [LARGE SCALE GENOMIC DNA]</scope>
    <source>
        <strain evidence="7 8">CN-1</strain>
    </source>
</reference>
<dbReference type="PANTHER" id="PTHR43133">
    <property type="entry name" value="RNA POLYMERASE ECF-TYPE SIGMA FACTO"/>
    <property type="match status" value="1"/>
</dbReference>
<name>A0ABM7R9M7_9BACT</name>
<protein>
    <submittedName>
        <fullName evidence="7">RNA polymerase sigma-70 factor</fullName>
    </submittedName>
</protein>
<organism evidence="7 8">
    <name type="scientific">Haloferula helveola</name>
    <dbReference type="NCBI Taxonomy" id="490095"/>
    <lineage>
        <taxon>Bacteria</taxon>
        <taxon>Pseudomonadati</taxon>
        <taxon>Verrucomicrobiota</taxon>
        <taxon>Verrucomicrobiia</taxon>
        <taxon>Verrucomicrobiales</taxon>
        <taxon>Verrucomicrobiaceae</taxon>
        <taxon>Haloferula</taxon>
    </lineage>
</organism>
<keyword evidence="4" id="KW-0804">Transcription</keyword>
<dbReference type="RefSeq" id="WP_338687566.1">
    <property type="nucleotide sequence ID" value="NZ_AP024702.1"/>
</dbReference>
<keyword evidence="8" id="KW-1185">Reference proteome</keyword>
<dbReference type="Proteomes" id="UP001374893">
    <property type="component" value="Chromosome"/>
</dbReference>
<dbReference type="Gene3D" id="1.10.1740.10">
    <property type="match status" value="1"/>
</dbReference>
<dbReference type="InterPro" id="IPR039425">
    <property type="entry name" value="RNA_pol_sigma-70-like"/>
</dbReference>
<dbReference type="InterPro" id="IPR013249">
    <property type="entry name" value="RNA_pol_sigma70_r4_t2"/>
</dbReference>
<dbReference type="InterPro" id="IPR014284">
    <property type="entry name" value="RNA_pol_sigma-70_dom"/>
</dbReference>
<dbReference type="InterPro" id="IPR013325">
    <property type="entry name" value="RNA_pol_sigma_r2"/>
</dbReference>